<dbReference type="SUPFAM" id="SSF51445">
    <property type="entry name" value="(Trans)glycosidases"/>
    <property type="match status" value="1"/>
</dbReference>
<dbReference type="EMBL" id="CP119313">
    <property type="protein sequence ID" value="WEK21380.1"/>
    <property type="molecule type" value="Genomic_DNA"/>
</dbReference>
<comment type="similarity">
    <text evidence="1">Belongs to the glycosyl hydrolase 2 family.</text>
</comment>
<gene>
    <name evidence="6" type="ORF">P0Y49_09525</name>
</gene>
<accession>A0AAJ5WBT0</accession>
<evidence type="ECO:0000256" key="1">
    <source>
        <dbReference type="ARBA" id="ARBA00007401"/>
    </source>
</evidence>
<feature type="signal peptide" evidence="4">
    <location>
        <begin position="1"/>
        <end position="23"/>
    </location>
</feature>
<dbReference type="AlphaFoldDB" id="A0AAJ5WBT0"/>
<dbReference type="Gene3D" id="2.60.120.260">
    <property type="entry name" value="Galactose-binding domain-like"/>
    <property type="match status" value="1"/>
</dbReference>
<dbReference type="Gene3D" id="2.60.40.10">
    <property type="entry name" value="Immunoglobulins"/>
    <property type="match status" value="1"/>
</dbReference>
<evidence type="ECO:0000313" key="7">
    <source>
        <dbReference type="Proteomes" id="UP001214530"/>
    </source>
</evidence>
<dbReference type="SUPFAM" id="SSF49785">
    <property type="entry name" value="Galactose-binding domain-like"/>
    <property type="match status" value="1"/>
</dbReference>
<dbReference type="InterPro" id="IPR036156">
    <property type="entry name" value="Beta-gal/glucu_dom_sf"/>
</dbReference>
<reference evidence="6" key="1">
    <citation type="submission" date="2023-03" db="EMBL/GenBank/DDBJ databases">
        <title>Andean soil-derived lignocellulolytic bacterial consortium as a source of novel taxa and putative plastic-active enzymes.</title>
        <authorList>
            <person name="Diaz-Garcia L."/>
            <person name="Chuvochina M."/>
            <person name="Feuerriegel G."/>
            <person name="Bunk B."/>
            <person name="Sproer C."/>
            <person name="Streit W.R."/>
            <person name="Rodriguez L.M."/>
            <person name="Overmann J."/>
            <person name="Jimenez D.J."/>
        </authorList>
    </citation>
    <scope>NUCLEOTIDE SEQUENCE</scope>
    <source>
        <strain evidence="6">MAG 3858</strain>
    </source>
</reference>
<keyword evidence="4" id="KW-0732">Signal</keyword>
<sequence>MSIKKHFFYFIAISLMAPLWIRAAEPHFVPPMVLNGKWQMGFSRNYTATVDVPGIAADPAQMNTEKLWYKRRVVLPQGDWKYATLELKGARFMPEVYVNGVKVSAENGGMAPTFHLLKSGDVKPGNTLTLEVALQSLKNVPVTDASFIPPADQWRSNVSSCLWDDVVLHFHNSKRIDRIIPFINYERKKAAIHFDLTDFKDKKKSNLAKVSVLDEDNKVLISKVVSISGQKDSILFNFSGILKSWSPDEPNLYRLKLTVLEDGKISDQQIIPFGVKSFSIKDKQFYLNNSPAKLRGGTVVWHRWVRSAEGTELGFDTLWFKKNIVQRLKDHGANYLRFHLGKPPERLLDLCDKYGLMVQYEWSFFHGMPASKESLLEQYKNWLDVAMRHPSVVLIHPYNETEGTQLETVWDALGTLLKDYPALVMEERDVIHVHKYWWSLFENLGLYYDHANQFEKAIIVDEFGGNYLDEKGALGGYKALKESCLRFLGRENTVSERLSFHAASHAKVAEYWRRIGAAGFAPFCMLSSWEDGNTWFMEKLKDGKPKPVWNELTAAFSPQSVSLELWDKNFSPSQMVNVPVYFFNDQKDAAELSAQISIEDQQGIVYHKIIKEKVLPYSKKVVNVTLNMPVNPGNYQVKASLLQLPKGVKYPVVSRWPIQVYQVSVPAGLKNVKVWLPQGESELQAFLKKLNIQTLESKATESADLIIASLESWKKIANGDQQLKNTFQKAIESGTSIVLLDVGDRQLGQGYPSKTGELGPLQGVVRITDPKVNSYSLFKGISLKFTEAAEPESHIHPDRDNNMLWEKIPKEYTRIWNGLRGGLIVPAADMEFHGLSASAFITQWLSRGADEKQIITGPYYAYELQGFYEFSSKANDLELQKKLKARVQFLVDDAPALAGAINLQTPIAITDLNKNYLDSKNGTAERFIPLSNAGKNLTRVPIALIGFGEGKGKLIVSQLLTAGRLVAGFGEKGLYGLRKDDVAAQMVLNMMNQVLNKEPREIKN</sequence>
<evidence type="ECO:0000256" key="3">
    <source>
        <dbReference type="ARBA" id="ARBA00023295"/>
    </source>
</evidence>
<organism evidence="6 7">
    <name type="scientific">Candidatus Pedobacter colombiensis</name>
    <dbReference type="NCBI Taxonomy" id="3121371"/>
    <lineage>
        <taxon>Bacteria</taxon>
        <taxon>Pseudomonadati</taxon>
        <taxon>Bacteroidota</taxon>
        <taxon>Sphingobacteriia</taxon>
        <taxon>Sphingobacteriales</taxon>
        <taxon>Sphingobacteriaceae</taxon>
        <taxon>Pedobacter</taxon>
    </lineage>
</organism>
<keyword evidence="2 6" id="KW-0378">Hydrolase</keyword>
<evidence type="ECO:0000313" key="6">
    <source>
        <dbReference type="EMBL" id="WEK21380.1"/>
    </source>
</evidence>
<dbReference type="InterPro" id="IPR051913">
    <property type="entry name" value="GH2_Domain-Containing"/>
</dbReference>
<feature type="chain" id="PRO_5042563225" evidence="4">
    <location>
        <begin position="24"/>
        <end position="1004"/>
    </location>
</feature>
<feature type="domain" description="Glycoside hydrolase family 2 immunoglobulin-like beta-sandwich" evidence="5">
    <location>
        <begin position="184"/>
        <end position="275"/>
    </location>
</feature>
<evidence type="ECO:0000259" key="5">
    <source>
        <dbReference type="Pfam" id="PF00703"/>
    </source>
</evidence>
<evidence type="ECO:0000256" key="4">
    <source>
        <dbReference type="SAM" id="SignalP"/>
    </source>
</evidence>
<dbReference type="PANTHER" id="PTHR42732:SF1">
    <property type="entry name" value="BETA-MANNOSIDASE"/>
    <property type="match status" value="1"/>
</dbReference>
<dbReference type="GO" id="GO:0004553">
    <property type="term" value="F:hydrolase activity, hydrolyzing O-glycosyl compounds"/>
    <property type="evidence" value="ECO:0007669"/>
    <property type="project" value="InterPro"/>
</dbReference>
<dbReference type="InterPro" id="IPR006102">
    <property type="entry name" value="Ig-like_GH2"/>
</dbReference>
<dbReference type="Proteomes" id="UP001214530">
    <property type="component" value="Chromosome"/>
</dbReference>
<name>A0AAJ5WBT0_9SPHI</name>
<keyword evidence="3" id="KW-0326">Glycosidase</keyword>
<dbReference type="Gene3D" id="3.20.20.80">
    <property type="entry name" value="Glycosidases"/>
    <property type="match status" value="1"/>
</dbReference>
<dbReference type="InterPro" id="IPR013783">
    <property type="entry name" value="Ig-like_fold"/>
</dbReference>
<evidence type="ECO:0000256" key="2">
    <source>
        <dbReference type="ARBA" id="ARBA00022801"/>
    </source>
</evidence>
<dbReference type="GO" id="GO:0005975">
    <property type="term" value="P:carbohydrate metabolic process"/>
    <property type="evidence" value="ECO:0007669"/>
    <property type="project" value="InterPro"/>
</dbReference>
<proteinExistence type="inferred from homology"/>
<dbReference type="PANTHER" id="PTHR42732">
    <property type="entry name" value="BETA-GALACTOSIDASE"/>
    <property type="match status" value="1"/>
</dbReference>
<dbReference type="InterPro" id="IPR017853">
    <property type="entry name" value="GH"/>
</dbReference>
<dbReference type="SUPFAM" id="SSF49303">
    <property type="entry name" value="beta-Galactosidase/glucuronidase domain"/>
    <property type="match status" value="1"/>
</dbReference>
<dbReference type="Pfam" id="PF00703">
    <property type="entry name" value="Glyco_hydro_2"/>
    <property type="match status" value="1"/>
</dbReference>
<protein>
    <submittedName>
        <fullName evidence="6">Glycoside hydrolase</fullName>
    </submittedName>
</protein>
<dbReference type="InterPro" id="IPR008979">
    <property type="entry name" value="Galactose-bd-like_sf"/>
</dbReference>